<dbReference type="EMBL" id="FPBF01000005">
    <property type="protein sequence ID" value="SFU04498.1"/>
    <property type="molecule type" value="Genomic_DNA"/>
</dbReference>
<evidence type="ECO:0000259" key="3">
    <source>
        <dbReference type="Pfam" id="PF10079"/>
    </source>
</evidence>
<dbReference type="Pfam" id="PF24850">
    <property type="entry name" value="CC_BshC"/>
    <property type="match status" value="1"/>
</dbReference>
<dbReference type="HAMAP" id="MF_01867">
    <property type="entry name" value="BshC"/>
    <property type="match status" value="1"/>
</dbReference>
<dbReference type="Pfam" id="PF10079">
    <property type="entry name" value="Rossmann-like_BshC"/>
    <property type="match status" value="1"/>
</dbReference>
<name>A0A1I7CYH7_9BACT</name>
<keyword evidence="6" id="KW-1185">Reference proteome</keyword>
<evidence type="ECO:0000313" key="6">
    <source>
        <dbReference type="Proteomes" id="UP000199673"/>
    </source>
</evidence>
<evidence type="ECO:0000313" key="5">
    <source>
        <dbReference type="EMBL" id="SFU04498.1"/>
    </source>
</evidence>
<evidence type="ECO:0000256" key="2">
    <source>
        <dbReference type="HAMAP-Rule" id="MF_01867"/>
    </source>
</evidence>
<dbReference type="GO" id="GO:0016874">
    <property type="term" value="F:ligase activity"/>
    <property type="evidence" value="ECO:0007669"/>
    <property type="project" value="UniProtKB-UniRule"/>
</dbReference>
<dbReference type="InterPro" id="IPR055398">
    <property type="entry name" value="Rossmann-like_BshC"/>
</dbReference>
<dbReference type="InterPro" id="IPR011199">
    <property type="entry name" value="Bacillithiol_biosynth_BshC"/>
</dbReference>
<keyword evidence="1 2" id="KW-0436">Ligase</keyword>
<dbReference type="STRING" id="305507.SAMN04489724_3582"/>
<accession>A0A1I7CYH7</accession>
<reference evidence="6" key="1">
    <citation type="submission" date="2016-10" db="EMBL/GenBank/DDBJ databases">
        <authorList>
            <person name="Varghese N."/>
            <person name="Submissions S."/>
        </authorList>
    </citation>
    <scope>NUCLEOTIDE SEQUENCE [LARGE SCALE GENOMIC DNA]</scope>
    <source>
        <strain evidence="6">DSM 23445</strain>
    </source>
</reference>
<evidence type="ECO:0000259" key="4">
    <source>
        <dbReference type="Pfam" id="PF24850"/>
    </source>
</evidence>
<protein>
    <recommendedName>
        <fullName evidence="2">Putative cysteine ligase BshC</fullName>
        <ecNumber evidence="2">6.-.-.-</ecNumber>
    </recommendedName>
</protein>
<feature type="domain" description="Bacillithiol biosynthesis BshC C-terminal coiled-coil" evidence="4">
    <location>
        <begin position="379"/>
        <end position="532"/>
    </location>
</feature>
<proteinExistence type="inferred from homology"/>
<feature type="domain" description="Bacillithiol biosynthesis BshC N-terminal Rossmann-like" evidence="3">
    <location>
        <begin position="16"/>
        <end position="377"/>
    </location>
</feature>
<dbReference type="AlphaFoldDB" id="A0A1I7CYH7"/>
<dbReference type="InterPro" id="IPR055399">
    <property type="entry name" value="CC_BshC"/>
</dbReference>
<evidence type="ECO:0000256" key="1">
    <source>
        <dbReference type="ARBA" id="ARBA00022598"/>
    </source>
</evidence>
<gene>
    <name evidence="2" type="primary">bshC</name>
    <name evidence="5" type="ORF">SAMN04489724_3582</name>
</gene>
<organism evidence="5 6">
    <name type="scientific">Algoriphagus locisalis</name>
    <dbReference type="NCBI Taxonomy" id="305507"/>
    <lineage>
        <taxon>Bacteria</taxon>
        <taxon>Pseudomonadati</taxon>
        <taxon>Bacteroidota</taxon>
        <taxon>Cytophagia</taxon>
        <taxon>Cytophagales</taxon>
        <taxon>Cyclobacteriaceae</taxon>
        <taxon>Algoriphagus</taxon>
    </lineage>
</organism>
<dbReference type="EC" id="6.-.-.-" evidence="2"/>
<comment type="similarity">
    <text evidence="2">Belongs to the BshC family.</text>
</comment>
<dbReference type="PIRSF" id="PIRSF012535">
    <property type="entry name" value="UCP012535"/>
    <property type="match status" value="1"/>
</dbReference>
<sequence length="537" mass="62153">MPKLVFQNNPQLNSLMKKHCVELHQTGQFSRFFLDYIEGKKELEPFYSHAPKLESFKNAIEQKTFSAEHRKGLVDALHSQYANQEVSYAVSSNIEALASERTFTVTTGHQLNLFTGPLYFIYKIVSTINLAKKLAKTYPDYKFVPVYWMATEDHDFDEINYFKLDGKKYQWNSEQTGAVGDFELDKTFKEFLKSVSFAPEVFLDAYASSKTLSEAARKYVNSLFGEEGLLVVDGDDAKLKREFTEVILSDLFEHKPFEKATEATDALEELGYSSQIFPREVNFFYLDKGVRERIEKMESGFGVVNTELRFTEQEMKALIEKHPERFSPNVVLRPLYQEVILPNLAYLGGPAEVVYWLQLKGVFDHFEVPFPVLLPRNFALILNEKVQRKMEQLNWSFEDLFVDLEHWKKTFVKAEASMDIELKKQKEVISALFDTKGKEAAHLEKTLENAFEAGKVRSLKIIDQMATKLRKAEERRLNTQIERACCIQELVKPGGSPQERVVNMMQFYLSNPELISELLDCFDPLDFRMMVLSDESR</sequence>
<dbReference type="NCBIfam" id="TIGR03998">
    <property type="entry name" value="thiol_BshC"/>
    <property type="match status" value="1"/>
</dbReference>
<dbReference type="Proteomes" id="UP000199673">
    <property type="component" value="Unassembled WGS sequence"/>
</dbReference>